<keyword evidence="2" id="KW-1185">Reference proteome</keyword>
<reference evidence="1" key="2">
    <citation type="submission" date="2015-06" db="UniProtKB">
        <authorList>
            <consortium name="EnsemblPlants"/>
        </authorList>
    </citation>
    <scope>IDENTIFICATION</scope>
</reference>
<accession>A0A0E0PKU3</accession>
<proteinExistence type="predicted"/>
<dbReference type="Gramene" id="ORUFI05G12900.2">
    <property type="protein sequence ID" value="ORUFI05G12900.2"/>
    <property type="gene ID" value="ORUFI05G12900"/>
</dbReference>
<dbReference type="EnsemblPlants" id="ORUFI05G12900.2">
    <property type="protein sequence ID" value="ORUFI05G12900.2"/>
    <property type="gene ID" value="ORUFI05G12900"/>
</dbReference>
<name>A0A0E0PKU3_ORYRU</name>
<dbReference type="AlphaFoldDB" id="A0A0E0PKU3"/>
<sequence length="185" mass="20189">MPPPIQAVGTPAHTFAATDLHLAACLCVASSSSAKVAGLVVAKPVKPAASSTNIFPITTTLISLVLLSALSKSHTIKLSLRKLQSVLKKDEPLDHDCFNMSIRKFMYESIQTGLGRRIEDLKGAAGRDEDVGRCDTKERGGDHLGDAENIGDRKFRALRGVRWRRSSTLDFIQMMTWTVPLAMKE</sequence>
<protein>
    <submittedName>
        <fullName evidence="1">Uncharacterized protein</fullName>
    </submittedName>
</protein>
<evidence type="ECO:0000313" key="1">
    <source>
        <dbReference type="EnsemblPlants" id="ORUFI05G12900.2"/>
    </source>
</evidence>
<organism evidence="1 2">
    <name type="scientific">Oryza rufipogon</name>
    <name type="common">Brownbeard rice</name>
    <name type="synonym">Asian wild rice</name>
    <dbReference type="NCBI Taxonomy" id="4529"/>
    <lineage>
        <taxon>Eukaryota</taxon>
        <taxon>Viridiplantae</taxon>
        <taxon>Streptophyta</taxon>
        <taxon>Embryophyta</taxon>
        <taxon>Tracheophyta</taxon>
        <taxon>Spermatophyta</taxon>
        <taxon>Magnoliopsida</taxon>
        <taxon>Liliopsida</taxon>
        <taxon>Poales</taxon>
        <taxon>Poaceae</taxon>
        <taxon>BOP clade</taxon>
        <taxon>Oryzoideae</taxon>
        <taxon>Oryzeae</taxon>
        <taxon>Oryzinae</taxon>
        <taxon>Oryza</taxon>
    </lineage>
</organism>
<evidence type="ECO:0000313" key="2">
    <source>
        <dbReference type="Proteomes" id="UP000008022"/>
    </source>
</evidence>
<reference evidence="2" key="1">
    <citation type="submission" date="2013-06" db="EMBL/GenBank/DDBJ databases">
        <authorList>
            <person name="Zhao Q."/>
        </authorList>
    </citation>
    <scope>NUCLEOTIDE SEQUENCE</scope>
    <source>
        <strain evidence="2">cv. W1943</strain>
    </source>
</reference>
<dbReference type="Proteomes" id="UP000008022">
    <property type="component" value="Unassembled WGS sequence"/>
</dbReference>